<dbReference type="Proteomes" id="UP001144280">
    <property type="component" value="Unassembled WGS sequence"/>
</dbReference>
<evidence type="ECO:0000313" key="2">
    <source>
        <dbReference type="Proteomes" id="UP001144280"/>
    </source>
</evidence>
<organism evidence="1 2">
    <name type="scientific">Phytohabitans aurantiacus</name>
    <dbReference type="NCBI Taxonomy" id="3016789"/>
    <lineage>
        <taxon>Bacteria</taxon>
        <taxon>Bacillati</taxon>
        <taxon>Actinomycetota</taxon>
        <taxon>Actinomycetes</taxon>
        <taxon>Micromonosporales</taxon>
        <taxon>Micromonosporaceae</taxon>
    </lineage>
</organism>
<name>A0ABQ5R5R7_9ACTN</name>
<protein>
    <submittedName>
        <fullName evidence="1">Uncharacterized protein</fullName>
    </submittedName>
</protein>
<comment type="caution">
    <text evidence="1">The sequence shown here is derived from an EMBL/GenBank/DDBJ whole genome shotgun (WGS) entry which is preliminary data.</text>
</comment>
<proteinExistence type="predicted"/>
<accession>A0ABQ5R5R7</accession>
<sequence>MLLGDRKLLRQLRAPACAEPKALAAVLYGLFSAVLGRLCQGRFGPAEIRAFAEQAAGLPLVLEKVTAEQIVQVIELEVEGPGESIDPRALTAAYYAVILAAARELRFMPGDVEDLVVRAERLAAQGGYEPAPYSPGVLMRLRFDRAELRRYGWARRDEWAADRSRRHDG</sequence>
<evidence type="ECO:0000313" key="1">
    <source>
        <dbReference type="EMBL" id="GLI02129.1"/>
    </source>
</evidence>
<dbReference type="EMBL" id="BSDI01000055">
    <property type="protein sequence ID" value="GLI02129.1"/>
    <property type="molecule type" value="Genomic_DNA"/>
</dbReference>
<gene>
    <name evidence="1" type="ORF">Pa4123_74070</name>
</gene>
<keyword evidence="2" id="KW-1185">Reference proteome</keyword>
<reference evidence="1" key="1">
    <citation type="submission" date="2022-12" db="EMBL/GenBank/DDBJ databases">
        <title>New Phytohabitans aurantiacus sp. RD004123 nov., an actinomycete isolated from soil.</title>
        <authorList>
            <person name="Triningsih D.W."/>
            <person name="Harunari E."/>
            <person name="Igarashi Y."/>
        </authorList>
    </citation>
    <scope>NUCLEOTIDE SEQUENCE</scope>
    <source>
        <strain evidence="1">RD004123</strain>
    </source>
</reference>